<dbReference type="OrthoDB" id="2192520at2"/>
<dbReference type="RefSeq" id="WP_143215739.1">
    <property type="nucleotide sequence ID" value="NZ_FUYN01000001.1"/>
</dbReference>
<name>A0A1T5A0V6_9FIRM</name>
<reference evidence="2" key="1">
    <citation type="submission" date="2017-02" db="EMBL/GenBank/DDBJ databases">
        <authorList>
            <person name="Varghese N."/>
            <person name="Submissions S."/>
        </authorList>
    </citation>
    <scope>NUCLEOTIDE SEQUENCE [LARGE SCALE GENOMIC DNA]</scope>
    <source>
        <strain evidence="2">ATCC 35199</strain>
    </source>
</reference>
<keyword evidence="2" id="KW-1185">Reference proteome</keyword>
<evidence type="ECO:0000313" key="2">
    <source>
        <dbReference type="Proteomes" id="UP000243406"/>
    </source>
</evidence>
<dbReference type="EMBL" id="FUYN01000001">
    <property type="protein sequence ID" value="SKB28407.1"/>
    <property type="molecule type" value="Genomic_DNA"/>
</dbReference>
<gene>
    <name evidence="1" type="ORF">SAMN02745120_0609</name>
</gene>
<organism evidence="1 2">
    <name type="scientific">Acetoanaerobium noterae</name>
    <dbReference type="NCBI Taxonomy" id="745369"/>
    <lineage>
        <taxon>Bacteria</taxon>
        <taxon>Bacillati</taxon>
        <taxon>Bacillota</taxon>
        <taxon>Clostridia</taxon>
        <taxon>Peptostreptococcales</taxon>
        <taxon>Filifactoraceae</taxon>
        <taxon>Acetoanaerobium</taxon>
    </lineage>
</organism>
<dbReference type="AlphaFoldDB" id="A0A1T5A0V6"/>
<dbReference type="Pfam" id="PF05119">
    <property type="entry name" value="Terminase_4"/>
    <property type="match status" value="1"/>
</dbReference>
<evidence type="ECO:0000313" key="1">
    <source>
        <dbReference type="EMBL" id="SKB28407.1"/>
    </source>
</evidence>
<protein>
    <submittedName>
        <fullName evidence="1">Phage terminase, small subunit</fullName>
    </submittedName>
</protein>
<accession>A0A1T5A0V6</accession>
<sequence>MARKKAQTCNNDVKETKEEWLQIEEDLLRQIEEKGLLQQHYRSLVADYIAFWQTKNMLIADIRDRGVSVVWDNGGGQTGVKKNDSVAEVVKVSGQMLKILQELGLRGADVKPVEKAVKI</sequence>
<dbReference type="Proteomes" id="UP000243406">
    <property type="component" value="Unassembled WGS sequence"/>
</dbReference>
<dbReference type="InterPro" id="IPR006448">
    <property type="entry name" value="Phage_term_ssu_P27"/>
</dbReference>
<proteinExistence type="predicted"/>